<dbReference type="Proteomes" id="UP000199116">
    <property type="component" value="Unassembled WGS sequence"/>
</dbReference>
<comment type="function">
    <text evidence="5">Modulates RecA activity.</text>
</comment>
<evidence type="ECO:0000256" key="2">
    <source>
        <dbReference type="ARBA" id="ARBA00009695"/>
    </source>
</evidence>
<dbReference type="PANTHER" id="PTHR33602">
    <property type="entry name" value="REGULATORY PROTEIN RECX FAMILY PROTEIN"/>
    <property type="match status" value="1"/>
</dbReference>
<name>A0A1I2NX81_9FLAO</name>
<dbReference type="InterPro" id="IPR036388">
    <property type="entry name" value="WH-like_DNA-bd_sf"/>
</dbReference>
<dbReference type="Pfam" id="PF02631">
    <property type="entry name" value="RecX_HTH2"/>
    <property type="match status" value="1"/>
</dbReference>
<comment type="subcellular location">
    <subcellularLocation>
        <location evidence="1 5">Cytoplasm</location>
    </subcellularLocation>
</comment>
<comment type="similarity">
    <text evidence="2 5">Belongs to the RecX family.</text>
</comment>
<dbReference type="PANTHER" id="PTHR33602:SF1">
    <property type="entry name" value="REGULATORY PROTEIN RECX FAMILY PROTEIN"/>
    <property type="match status" value="1"/>
</dbReference>
<evidence type="ECO:0000313" key="9">
    <source>
        <dbReference type="Proteomes" id="UP000199116"/>
    </source>
</evidence>
<evidence type="ECO:0000256" key="5">
    <source>
        <dbReference type="HAMAP-Rule" id="MF_01114"/>
    </source>
</evidence>
<evidence type="ECO:0000259" key="6">
    <source>
        <dbReference type="Pfam" id="PF02631"/>
    </source>
</evidence>
<feature type="domain" description="RecX second three-helical" evidence="6">
    <location>
        <begin position="64"/>
        <end position="105"/>
    </location>
</feature>
<accession>A0A1I2NX81</accession>
<dbReference type="GO" id="GO:0006282">
    <property type="term" value="P:regulation of DNA repair"/>
    <property type="evidence" value="ECO:0007669"/>
    <property type="project" value="UniProtKB-UniRule"/>
</dbReference>
<dbReference type="HAMAP" id="MF_01114">
    <property type="entry name" value="RecX"/>
    <property type="match status" value="1"/>
</dbReference>
<organism evidence="8 9">
    <name type="scientific">Salegentibacter agarivorans</name>
    <dbReference type="NCBI Taxonomy" id="345907"/>
    <lineage>
        <taxon>Bacteria</taxon>
        <taxon>Pseudomonadati</taxon>
        <taxon>Bacteroidota</taxon>
        <taxon>Flavobacteriia</taxon>
        <taxon>Flavobacteriales</taxon>
        <taxon>Flavobacteriaceae</taxon>
        <taxon>Salegentibacter</taxon>
    </lineage>
</organism>
<keyword evidence="4 5" id="KW-0963">Cytoplasm</keyword>
<dbReference type="EMBL" id="FOOH01000024">
    <property type="protein sequence ID" value="SFG06076.1"/>
    <property type="molecule type" value="Genomic_DNA"/>
</dbReference>
<evidence type="ECO:0000256" key="3">
    <source>
        <dbReference type="ARBA" id="ARBA00018111"/>
    </source>
</evidence>
<dbReference type="InterPro" id="IPR053925">
    <property type="entry name" value="RecX_HTH_3rd"/>
</dbReference>
<evidence type="ECO:0000256" key="4">
    <source>
        <dbReference type="ARBA" id="ARBA00022490"/>
    </source>
</evidence>
<dbReference type="AlphaFoldDB" id="A0A1I2NX81"/>
<feature type="domain" description="RecX third three-helical" evidence="7">
    <location>
        <begin position="113"/>
        <end position="157"/>
    </location>
</feature>
<protein>
    <recommendedName>
        <fullName evidence="3 5">Regulatory protein RecX</fullName>
    </recommendedName>
</protein>
<dbReference type="Pfam" id="PF21981">
    <property type="entry name" value="RecX_HTH3"/>
    <property type="match status" value="1"/>
</dbReference>
<dbReference type="InterPro" id="IPR053924">
    <property type="entry name" value="RecX_HTH_2nd"/>
</dbReference>
<proteinExistence type="inferred from homology"/>
<dbReference type="GO" id="GO:0005737">
    <property type="term" value="C:cytoplasm"/>
    <property type="evidence" value="ECO:0007669"/>
    <property type="project" value="UniProtKB-SubCell"/>
</dbReference>
<sequence length="163" mass="19613">MNFQLLKEPEKSYTVKEATIKLMQFCAYRDRCHKEVEEKLREMNMIPAAQEQIIMELMQENFLNEERFARSFVRGKFRIKKWGKIKIKQELKFREISAPIIKIALTEIDEQKYIATIYEVAEKKLKLLKEPDKFKKKRKLADFLLRKGYESNLVYEVANELLE</sequence>
<dbReference type="InterPro" id="IPR003783">
    <property type="entry name" value="Regulatory_RecX"/>
</dbReference>
<dbReference type="Gene3D" id="1.10.10.10">
    <property type="entry name" value="Winged helix-like DNA-binding domain superfamily/Winged helix DNA-binding domain"/>
    <property type="match status" value="3"/>
</dbReference>
<evidence type="ECO:0000256" key="1">
    <source>
        <dbReference type="ARBA" id="ARBA00004496"/>
    </source>
</evidence>
<keyword evidence="9" id="KW-1185">Reference proteome</keyword>
<gene>
    <name evidence="5" type="primary">recX</name>
    <name evidence="8" type="ORF">SAMN04488033_12422</name>
</gene>
<evidence type="ECO:0000259" key="7">
    <source>
        <dbReference type="Pfam" id="PF21981"/>
    </source>
</evidence>
<reference evidence="9" key="1">
    <citation type="submission" date="2016-10" db="EMBL/GenBank/DDBJ databases">
        <authorList>
            <person name="Varghese N."/>
            <person name="Submissions S."/>
        </authorList>
    </citation>
    <scope>NUCLEOTIDE SEQUENCE [LARGE SCALE GENOMIC DNA]</scope>
    <source>
        <strain evidence="9">DSM 23515</strain>
    </source>
</reference>
<evidence type="ECO:0000313" key="8">
    <source>
        <dbReference type="EMBL" id="SFG06076.1"/>
    </source>
</evidence>